<organism evidence="2 4">
    <name type="scientific">Halocatena marina</name>
    <dbReference type="NCBI Taxonomy" id="2934937"/>
    <lineage>
        <taxon>Archaea</taxon>
        <taxon>Methanobacteriati</taxon>
        <taxon>Methanobacteriota</taxon>
        <taxon>Stenosarchaea group</taxon>
        <taxon>Halobacteria</taxon>
        <taxon>Halobacteriales</taxon>
        <taxon>Natronomonadaceae</taxon>
        <taxon>Halocatena</taxon>
    </lineage>
</organism>
<reference evidence="4" key="2">
    <citation type="journal article" date="2019" name="Int. J. Syst. Evol. Microbiol.">
        <title>The Global Catalogue of Microorganisms (GCM) 10K type strain sequencing project: providing services to taxonomists for standard genome sequencing and annotation.</title>
        <authorList>
            <consortium name="The Broad Institute Genomics Platform"/>
            <consortium name="The Broad Institute Genome Sequencing Center for Infectious Disease"/>
            <person name="Wu L."/>
            <person name="Ma J."/>
        </authorList>
    </citation>
    <scope>NUCLEOTIDE SEQUENCE [LARGE SCALE GENOMIC DNA]</scope>
    <source>
        <strain evidence="4">RDMS1</strain>
    </source>
</reference>
<proteinExistence type="predicted"/>
<name>A0ABD5YPW3_9EURY</name>
<reference evidence="2" key="1">
    <citation type="journal article" date="2014" name="Int. J. Syst. Evol. Microbiol.">
        <title>Complete genome sequence of Corynebacterium casei LMG S-19264T (=DSM 44701T), isolated from a smear-ripened cheese.</title>
        <authorList>
            <consortium name="US DOE Joint Genome Institute (JGI-PGF)"/>
            <person name="Walter F."/>
            <person name="Albersmeier A."/>
            <person name="Kalinowski J."/>
            <person name="Ruckert C."/>
        </authorList>
    </citation>
    <scope>NUCLEOTIDE SEQUENCE [LARGE SCALE GENOMIC DNA]</scope>
    <source>
        <strain evidence="2">NBRC 107106</strain>
    </source>
</reference>
<evidence type="ECO:0000259" key="1">
    <source>
        <dbReference type="Pfam" id="PF25205"/>
    </source>
</evidence>
<gene>
    <name evidence="2" type="ORF">ACFQL7_00120</name>
    <name evidence="3" type="ORF">ACFQL7_20470</name>
</gene>
<dbReference type="EMBL" id="JBHTAX010000001">
    <property type="protein sequence ID" value="MFC7188415.1"/>
    <property type="molecule type" value="Genomic_DNA"/>
</dbReference>
<dbReference type="RefSeq" id="WP_248903747.1">
    <property type="nucleotide sequence ID" value="NZ_CP109979.1"/>
</dbReference>
<dbReference type="AlphaFoldDB" id="A0ABD5YPW3"/>
<dbReference type="Proteomes" id="UP001596417">
    <property type="component" value="Unassembled WGS sequence"/>
</dbReference>
<reference evidence="2" key="3">
    <citation type="submission" date="2024-09" db="EMBL/GenBank/DDBJ databases">
        <authorList>
            <person name="Sun Q."/>
        </authorList>
    </citation>
    <scope>NUCLEOTIDE SEQUENCE</scope>
    <source>
        <strain evidence="2">NBRC 107106</strain>
    </source>
</reference>
<dbReference type="GeneID" id="76201719"/>
<evidence type="ECO:0000313" key="2">
    <source>
        <dbReference type="EMBL" id="MFC7188415.1"/>
    </source>
</evidence>
<keyword evidence="4" id="KW-1185">Reference proteome</keyword>
<sequence length="68" mass="7697">MGATKHQSKQNAIYEECPTCDRETSHSVSLQILTESNKTENAQFSREPYRVSKCQICGTETTLRMNNA</sequence>
<dbReference type="Pfam" id="PF25205">
    <property type="entry name" value="DUF7835"/>
    <property type="match status" value="1"/>
</dbReference>
<accession>A0ABD5YPW3</accession>
<comment type="caution">
    <text evidence="2">The sequence shown here is derived from an EMBL/GenBank/DDBJ whole genome shotgun (WGS) entry which is preliminary data.</text>
</comment>
<protein>
    <recommendedName>
        <fullName evidence="1">DUF7835 domain-containing protein</fullName>
    </recommendedName>
</protein>
<dbReference type="EMBL" id="JBHTAX010000001">
    <property type="protein sequence ID" value="MFC7191929.1"/>
    <property type="molecule type" value="Genomic_DNA"/>
</dbReference>
<evidence type="ECO:0000313" key="3">
    <source>
        <dbReference type="EMBL" id="MFC7191929.1"/>
    </source>
</evidence>
<feature type="domain" description="DUF7835" evidence="1">
    <location>
        <begin position="5"/>
        <end position="68"/>
    </location>
</feature>
<dbReference type="InterPro" id="IPR057157">
    <property type="entry name" value="DUF7835"/>
</dbReference>
<evidence type="ECO:0000313" key="4">
    <source>
        <dbReference type="Proteomes" id="UP001596417"/>
    </source>
</evidence>